<feature type="chain" id="PRO_5010740741" description="Transglutaminase-like domain-containing protein" evidence="1">
    <location>
        <begin position="22"/>
        <end position="377"/>
    </location>
</feature>
<evidence type="ECO:0000313" key="3">
    <source>
        <dbReference type="Proteomes" id="UP000242219"/>
    </source>
</evidence>
<evidence type="ECO:0008006" key="4">
    <source>
        <dbReference type="Google" id="ProtNLM"/>
    </source>
</evidence>
<name>A0A1V6LXG3_9BACT</name>
<accession>A0A1V6LXG3</accession>
<keyword evidence="3" id="KW-1185">Reference proteome</keyword>
<protein>
    <recommendedName>
        <fullName evidence="4">Transglutaminase-like domain-containing protein</fullName>
    </recommendedName>
</protein>
<evidence type="ECO:0000256" key="1">
    <source>
        <dbReference type="SAM" id="SignalP"/>
    </source>
</evidence>
<dbReference type="AlphaFoldDB" id="A0A1V6LXG3"/>
<feature type="signal peptide" evidence="1">
    <location>
        <begin position="1"/>
        <end position="21"/>
    </location>
</feature>
<reference evidence="2 3" key="1">
    <citation type="journal article" date="2016" name="Genome Announc.">
        <title>Draft Genome Sequence of the Anaerobic Ammonium-Oxidizing Bacterium 'Candidatus Brocadia sp. 40'.</title>
        <authorList>
            <person name="Ali M."/>
            <person name="Haroon M.F."/>
            <person name="Narita Y."/>
            <person name="Zhang L."/>
            <person name="Rangel Shaw D."/>
            <person name="Okabe S."/>
            <person name="Saikaly P.E."/>
        </authorList>
    </citation>
    <scope>NUCLEOTIDE SEQUENCE [LARGE SCALE GENOMIC DNA]</scope>
    <source>
        <strain evidence="2 3">40</strain>
    </source>
</reference>
<dbReference type="PROSITE" id="PS51257">
    <property type="entry name" value="PROKAR_LIPOPROTEIN"/>
    <property type="match status" value="1"/>
</dbReference>
<evidence type="ECO:0000313" key="2">
    <source>
        <dbReference type="EMBL" id="OQD44829.1"/>
    </source>
</evidence>
<organism evidence="2 3">
    <name type="scientific">Candidatus Brocadia sapporoensis</name>
    <dbReference type="NCBI Taxonomy" id="392547"/>
    <lineage>
        <taxon>Bacteria</taxon>
        <taxon>Pseudomonadati</taxon>
        <taxon>Planctomycetota</taxon>
        <taxon>Candidatus Brocadiia</taxon>
        <taxon>Candidatus Brocadiales</taxon>
        <taxon>Candidatus Brocadiaceae</taxon>
        <taxon>Candidatus Brocadia</taxon>
    </lineage>
</organism>
<dbReference type="EMBL" id="MJUW02000114">
    <property type="protein sequence ID" value="OQD44829.1"/>
    <property type="molecule type" value="Genomic_DNA"/>
</dbReference>
<comment type="caution">
    <text evidence="2">The sequence shown here is derived from an EMBL/GenBank/DDBJ whole genome shotgun (WGS) entry which is preliminary data.</text>
</comment>
<sequence>MKIKHCVYFLTFLSLLSLACAKIEVAEIKFNHDTTSWSNDALNIRQNFTQIINVPEWSAVKTNPKDSPAAFVGGRSVKVMVKFKGSRDGVYKVYTQGGPFHLKKTSVQILNGVSNPAWISFETSNIPARVTVADVTWSWKRKLWWVFTQQFDTSYHRFYTVLDEPKEPWKQAPFPDSQNPWTEALDYACSWADGEGTFDGIAGKVTEHINNGPYSYDQNGGATHYGYYNLTAFLDRLNGGWGNGSVVNCSDCGMSVTTFSNLLGCQLWSSKMGWGFSLNKIIAVGYSTFACPDWGCGFNYHEVAWTGNALASEPVFDACLKVDGDADPVNSPHTALLPKNIIFDDPSNIDYHERLVPPASLPNCLARPSTKTRPPVF</sequence>
<proteinExistence type="predicted"/>
<dbReference type="RefSeq" id="WP_070067953.1">
    <property type="nucleotide sequence ID" value="NZ_MJUW02000114.1"/>
</dbReference>
<gene>
    <name evidence="2" type="ORF">BIY37_11400</name>
</gene>
<keyword evidence="1" id="KW-0732">Signal</keyword>
<dbReference type="Proteomes" id="UP000242219">
    <property type="component" value="Unassembled WGS sequence"/>
</dbReference>